<protein>
    <submittedName>
        <fullName evidence="1">8050_t:CDS:1</fullName>
    </submittedName>
</protein>
<proteinExistence type="predicted"/>
<sequence>MPQVYNHRLTKYIHIQNDLGPKQKTKRAICKACESKENLFQRGQNEGLALWQVYEKCGFINRWDHVQWHWKKCSYWCEFWIEKDQEIMMYPDPDEKTARNAVVALKQARAQNNTSSMSIISSDTYFVVHQLSSAEQNEFYHRLLRMIVENGISFQFTKTQTFHEFVTFSNTTVKISNRRTLSNKILKEYAEKSENAQISTLLEMQEPVTIMFDRWKNVCRQEILGAVILSATNRLYVWGAEDISDTSQKIIDILNTIRTFLECAKKQNLNVVAM</sequence>
<gene>
    <name evidence="1" type="ORF">SPELUC_LOCUS7653</name>
</gene>
<reference evidence="1" key="1">
    <citation type="submission" date="2021-06" db="EMBL/GenBank/DDBJ databases">
        <authorList>
            <person name="Kallberg Y."/>
            <person name="Tangrot J."/>
            <person name="Rosling A."/>
        </authorList>
    </citation>
    <scope>NUCLEOTIDE SEQUENCE</scope>
    <source>
        <strain evidence="1">28 12/20/2015</strain>
    </source>
</reference>
<name>A0ACA9MUT2_9GLOM</name>
<evidence type="ECO:0000313" key="2">
    <source>
        <dbReference type="Proteomes" id="UP000789366"/>
    </source>
</evidence>
<feature type="non-terminal residue" evidence="1">
    <location>
        <position position="274"/>
    </location>
</feature>
<dbReference type="EMBL" id="CAJVPW010010423">
    <property type="protein sequence ID" value="CAG8615252.1"/>
    <property type="molecule type" value="Genomic_DNA"/>
</dbReference>
<organism evidence="1 2">
    <name type="scientific">Cetraspora pellucida</name>
    <dbReference type="NCBI Taxonomy" id="1433469"/>
    <lineage>
        <taxon>Eukaryota</taxon>
        <taxon>Fungi</taxon>
        <taxon>Fungi incertae sedis</taxon>
        <taxon>Mucoromycota</taxon>
        <taxon>Glomeromycotina</taxon>
        <taxon>Glomeromycetes</taxon>
        <taxon>Diversisporales</taxon>
        <taxon>Gigasporaceae</taxon>
        <taxon>Cetraspora</taxon>
    </lineage>
</organism>
<dbReference type="Proteomes" id="UP000789366">
    <property type="component" value="Unassembled WGS sequence"/>
</dbReference>
<evidence type="ECO:0000313" key="1">
    <source>
        <dbReference type="EMBL" id="CAG8615252.1"/>
    </source>
</evidence>
<comment type="caution">
    <text evidence="1">The sequence shown here is derived from an EMBL/GenBank/DDBJ whole genome shotgun (WGS) entry which is preliminary data.</text>
</comment>
<keyword evidence="2" id="KW-1185">Reference proteome</keyword>
<accession>A0ACA9MUT2</accession>